<keyword evidence="1" id="KW-0812">Transmembrane</keyword>
<dbReference type="EMBL" id="GEDG01034669">
    <property type="protein sequence ID" value="JAP09615.1"/>
    <property type="molecule type" value="Transcribed_RNA"/>
</dbReference>
<organism evidence="2">
    <name type="scientific">Solanum chacoense</name>
    <name type="common">Chaco potato</name>
    <dbReference type="NCBI Taxonomy" id="4108"/>
    <lineage>
        <taxon>Eukaryota</taxon>
        <taxon>Viridiplantae</taxon>
        <taxon>Streptophyta</taxon>
        <taxon>Embryophyta</taxon>
        <taxon>Tracheophyta</taxon>
        <taxon>Spermatophyta</taxon>
        <taxon>Magnoliopsida</taxon>
        <taxon>eudicotyledons</taxon>
        <taxon>Gunneridae</taxon>
        <taxon>Pentapetalae</taxon>
        <taxon>asterids</taxon>
        <taxon>lamiids</taxon>
        <taxon>Solanales</taxon>
        <taxon>Solanaceae</taxon>
        <taxon>Solanoideae</taxon>
        <taxon>Solaneae</taxon>
        <taxon>Solanum</taxon>
    </lineage>
</organism>
<sequence length="68" mass="7864">IYNQSWGTLLEIIAYMLIQIMMCVYVTLVSSPCYNYVVSNSACLVLHFWFDDIVLLSYSTVFSCCVLY</sequence>
<proteinExistence type="predicted"/>
<feature type="non-terminal residue" evidence="2">
    <location>
        <position position="1"/>
    </location>
</feature>
<accession>A0A0V0GMX9</accession>
<feature type="transmembrane region" description="Helical" evidence="1">
    <location>
        <begin position="6"/>
        <end position="26"/>
    </location>
</feature>
<protein>
    <submittedName>
        <fullName evidence="2">Putative ovule protein</fullName>
    </submittedName>
</protein>
<dbReference type="AlphaFoldDB" id="A0A0V0GMX9"/>
<name>A0A0V0GMX9_SOLCH</name>
<keyword evidence="1" id="KW-0472">Membrane</keyword>
<keyword evidence="1" id="KW-1133">Transmembrane helix</keyword>
<evidence type="ECO:0000313" key="2">
    <source>
        <dbReference type="EMBL" id="JAP09615.1"/>
    </source>
</evidence>
<evidence type="ECO:0000256" key="1">
    <source>
        <dbReference type="SAM" id="Phobius"/>
    </source>
</evidence>
<reference evidence="2" key="1">
    <citation type="submission" date="2015-12" db="EMBL/GenBank/DDBJ databases">
        <title>Gene expression during late stages of embryo sac development: a critical building block for successful pollen-pistil interactions.</title>
        <authorList>
            <person name="Liu Y."/>
            <person name="Joly V."/>
            <person name="Sabar M."/>
            <person name="Matton D.P."/>
        </authorList>
    </citation>
    <scope>NUCLEOTIDE SEQUENCE</scope>
</reference>